<organism evidence="1 2">
    <name type="scientific">Dreissena polymorpha</name>
    <name type="common">Zebra mussel</name>
    <name type="synonym">Mytilus polymorpha</name>
    <dbReference type="NCBI Taxonomy" id="45954"/>
    <lineage>
        <taxon>Eukaryota</taxon>
        <taxon>Metazoa</taxon>
        <taxon>Spiralia</taxon>
        <taxon>Lophotrochozoa</taxon>
        <taxon>Mollusca</taxon>
        <taxon>Bivalvia</taxon>
        <taxon>Autobranchia</taxon>
        <taxon>Heteroconchia</taxon>
        <taxon>Euheterodonta</taxon>
        <taxon>Imparidentia</taxon>
        <taxon>Neoheterodontei</taxon>
        <taxon>Myida</taxon>
        <taxon>Dreissenoidea</taxon>
        <taxon>Dreissenidae</taxon>
        <taxon>Dreissena</taxon>
    </lineage>
</organism>
<accession>A0A9D4MR79</accession>
<dbReference type="AlphaFoldDB" id="A0A9D4MR79"/>
<proteinExistence type="predicted"/>
<comment type="caution">
    <text evidence="1">The sequence shown here is derived from an EMBL/GenBank/DDBJ whole genome shotgun (WGS) entry which is preliminary data.</text>
</comment>
<keyword evidence="2" id="KW-1185">Reference proteome</keyword>
<name>A0A9D4MR79_DREPO</name>
<dbReference type="Proteomes" id="UP000828390">
    <property type="component" value="Unassembled WGS sequence"/>
</dbReference>
<dbReference type="EMBL" id="JAIWYP010000001">
    <property type="protein sequence ID" value="KAH3882367.1"/>
    <property type="molecule type" value="Genomic_DNA"/>
</dbReference>
<sequence>MMVLEGLLHYLLKEKVIKPWRADLPGVLKKSTISLLRSTVVLEFLDDLHQPFFNNEFSQNLPHAVQRCDKVNEELTLVVQMFLNDDQALKIFFQSLSPFRASSPDNPLALHFNLLALH</sequence>
<reference evidence="1" key="1">
    <citation type="journal article" date="2019" name="bioRxiv">
        <title>The Genome of the Zebra Mussel, Dreissena polymorpha: A Resource for Invasive Species Research.</title>
        <authorList>
            <person name="McCartney M.A."/>
            <person name="Auch B."/>
            <person name="Kono T."/>
            <person name="Mallez S."/>
            <person name="Zhang Y."/>
            <person name="Obille A."/>
            <person name="Becker A."/>
            <person name="Abrahante J.E."/>
            <person name="Garbe J."/>
            <person name="Badalamenti J.P."/>
            <person name="Herman A."/>
            <person name="Mangelson H."/>
            <person name="Liachko I."/>
            <person name="Sullivan S."/>
            <person name="Sone E.D."/>
            <person name="Koren S."/>
            <person name="Silverstein K.A.T."/>
            <person name="Beckman K.B."/>
            <person name="Gohl D.M."/>
        </authorList>
    </citation>
    <scope>NUCLEOTIDE SEQUENCE</scope>
    <source>
        <strain evidence="1">Duluth1</strain>
        <tissue evidence="1">Whole animal</tissue>
    </source>
</reference>
<evidence type="ECO:0000313" key="2">
    <source>
        <dbReference type="Proteomes" id="UP000828390"/>
    </source>
</evidence>
<protein>
    <submittedName>
        <fullName evidence="1">Uncharacterized protein</fullName>
    </submittedName>
</protein>
<reference evidence="1" key="2">
    <citation type="submission" date="2020-11" db="EMBL/GenBank/DDBJ databases">
        <authorList>
            <person name="McCartney M.A."/>
            <person name="Auch B."/>
            <person name="Kono T."/>
            <person name="Mallez S."/>
            <person name="Becker A."/>
            <person name="Gohl D.M."/>
            <person name="Silverstein K.A.T."/>
            <person name="Koren S."/>
            <person name="Bechman K.B."/>
            <person name="Herman A."/>
            <person name="Abrahante J.E."/>
            <person name="Garbe J."/>
        </authorList>
    </citation>
    <scope>NUCLEOTIDE SEQUENCE</scope>
    <source>
        <strain evidence="1">Duluth1</strain>
        <tissue evidence="1">Whole animal</tissue>
    </source>
</reference>
<gene>
    <name evidence="1" type="ORF">DPMN_006303</name>
</gene>
<evidence type="ECO:0000313" key="1">
    <source>
        <dbReference type="EMBL" id="KAH3882367.1"/>
    </source>
</evidence>